<sequence length="295" mass="32695">MQSLKVICPATSANLGPGFDCLGLALDLHNEIVIKKSAYFSVKIKGEGEDKIQLKKHNLFTNIFCDYYFYLSNQKDNFSFDFINNIPLSRGLGSSSSVIIAALVAASAFAKMQISKSRILSKALEYESHPDNISPALLGGFVSSLLVQDGVKYLKTNISDEVKAVVCIPDTPISTEQSRKALAKSLKFSDACFNIAHSSLLSAAFFSKNYEMLRYASFDKLHQKNRMKNLPILFEVQKTALENKALMSTLSGSGSSFFNLCYADDAEYLFQALSNKFTNMRVLKLNYDNLGARIC</sequence>
<evidence type="ECO:0000259" key="13">
    <source>
        <dbReference type="Pfam" id="PF00288"/>
    </source>
</evidence>
<keyword evidence="6 12" id="KW-0808">Transferase</keyword>
<dbReference type="EMBL" id="JACGBB010000005">
    <property type="protein sequence ID" value="MBZ7987189.1"/>
    <property type="molecule type" value="Genomic_DNA"/>
</dbReference>
<evidence type="ECO:0000313" key="16">
    <source>
        <dbReference type="Proteomes" id="UP000786183"/>
    </source>
</evidence>
<evidence type="ECO:0000256" key="5">
    <source>
        <dbReference type="ARBA" id="ARBA00022605"/>
    </source>
</evidence>
<comment type="subcellular location">
    <subcellularLocation>
        <location evidence="12">Cytoplasm</location>
    </subcellularLocation>
</comment>
<comment type="similarity">
    <text evidence="2 12">Belongs to the GHMP kinase family. Homoserine kinase subfamily.</text>
</comment>
<keyword evidence="9 12" id="KW-0418">Kinase</keyword>
<comment type="caution">
    <text evidence="15">The sequence shown here is derived from an EMBL/GenBank/DDBJ whole genome shotgun (WGS) entry which is preliminary data.</text>
</comment>
<keyword evidence="8 12" id="KW-0547">Nucleotide-binding</keyword>
<dbReference type="PANTHER" id="PTHR20861">
    <property type="entry name" value="HOMOSERINE/4-DIPHOSPHOCYTIDYL-2-C-METHYL-D-ERYTHRITOL KINASE"/>
    <property type="match status" value="1"/>
</dbReference>
<evidence type="ECO:0000256" key="9">
    <source>
        <dbReference type="ARBA" id="ARBA00022777"/>
    </source>
</evidence>
<dbReference type="PRINTS" id="PR00958">
    <property type="entry name" value="HOMSERKINASE"/>
</dbReference>
<keyword evidence="12" id="KW-0963">Cytoplasm</keyword>
<dbReference type="PIRSF" id="PIRSF000676">
    <property type="entry name" value="Homoser_kin"/>
    <property type="match status" value="1"/>
</dbReference>
<evidence type="ECO:0000256" key="4">
    <source>
        <dbReference type="ARBA" id="ARBA00017858"/>
    </source>
</evidence>
<dbReference type="Gene3D" id="3.30.230.10">
    <property type="match status" value="1"/>
</dbReference>
<comment type="catalytic activity">
    <reaction evidence="11 12">
        <text>L-homoserine + ATP = O-phospho-L-homoserine + ADP + H(+)</text>
        <dbReference type="Rhea" id="RHEA:13985"/>
        <dbReference type="ChEBI" id="CHEBI:15378"/>
        <dbReference type="ChEBI" id="CHEBI:30616"/>
        <dbReference type="ChEBI" id="CHEBI:57476"/>
        <dbReference type="ChEBI" id="CHEBI:57590"/>
        <dbReference type="ChEBI" id="CHEBI:456216"/>
        <dbReference type="EC" id="2.7.1.39"/>
    </reaction>
</comment>
<dbReference type="InterPro" id="IPR036554">
    <property type="entry name" value="GHMP_kinase_C_sf"/>
</dbReference>
<feature type="domain" description="GHMP kinase C-terminal" evidence="14">
    <location>
        <begin position="214"/>
        <end position="277"/>
    </location>
</feature>
<dbReference type="Pfam" id="PF08544">
    <property type="entry name" value="GHMP_kinases_C"/>
    <property type="match status" value="1"/>
</dbReference>
<dbReference type="PROSITE" id="PS00627">
    <property type="entry name" value="GHMP_KINASES_ATP"/>
    <property type="match status" value="1"/>
</dbReference>
<dbReference type="PANTHER" id="PTHR20861:SF1">
    <property type="entry name" value="HOMOSERINE KINASE"/>
    <property type="match status" value="1"/>
</dbReference>
<dbReference type="NCBIfam" id="TIGR00191">
    <property type="entry name" value="thrB"/>
    <property type="match status" value="1"/>
</dbReference>
<dbReference type="Pfam" id="PF00288">
    <property type="entry name" value="GHMP_kinases_N"/>
    <property type="match status" value="1"/>
</dbReference>
<evidence type="ECO:0000256" key="3">
    <source>
        <dbReference type="ARBA" id="ARBA00012078"/>
    </source>
</evidence>
<evidence type="ECO:0000256" key="12">
    <source>
        <dbReference type="HAMAP-Rule" id="MF_00384"/>
    </source>
</evidence>
<dbReference type="InterPro" id="IPR000870">
    <property type="entry name" value="Homoserine_kinase"/>
</dbReference>
<dbReference type="InterPro" id="IPR006204">
    <property type="entry name" value="GHMP_kinase_N_dom"/>
</dbReference>
<dbReference type="HAMAP" id="MF_00384">
    <property type="entry name" value="Homoser_kinase"/>
    <property type="match status" value="1"/>
</dbReference>
<evidence type="ECO:0000313" key="15">
    <source>
        <dbReference type="EMBL" id="MBZ7987189.1"/>
    </source>
</evidence>
<dbReference type="GO" id="GO:0004413">
    <property type="term" value="F:homoserine kinase activity"/>
    <property type="evidence" value="ECO:0007669"/>
    <property type="project" value="UniProtKB-EC"/>
</dbReference>
<name>A0ABS7WTC6_9BACT</name>
<keyword evidence="16" id="KW-1185">Reference proteome</keyword>
<dbReference type="RefSeq" id="WP_172229843.1">
    <property type="nucleotide sequence ID" value="NZ_CP035946.1"/>
</dbReference>
<proteinExistence type="inferred from homology"/>
<evidence type="ECO:0000256" key="7">
    <source>
        <dbReference type="ARBA" id="ARBA00022697"/>
    </source>
</evidence>
<reference evidence="15 16" key="1">
    <citation type="submission" date="2020-07" db="EMBL/GenBank/DDBJ databases">
        <title>Transfer of Campylobacter canadensis to the novel genus Avispirillum gen. nov., that also includes two novel species recovered from migratory waterfowl: Avispirillum anseris sp. nov. and Avispirillum brantae sp. nov.</title>
        <authorList>
            <person name="Miller W.G."/>
            <person name="Chapman M.H."/>
            <person name="Yee E."/>
            <person name="Inglis G.D."/>
        </authorList>
    </citation>
    <scope>NUCLEOTIDE SEQUENCE [LARGE SCALE GENOMIC DNA]</scope>
    <source>
        <strain evidence="15 16">L283</strain>
    </source>
</reference>
<keyword evidence="7 12" id="KW-0791">Threonine biosynthesis</keyword>
<dbReference type="InterPro" id="IPR020568">
    <property type="entry name" value="Ribosomal_Su5_D2-typ_SF"/>
</dbReference>
<dbReference type="InterPro" id="IPR006203">
    <property type="entry name" value="GHMP_knse_ATP-bd_CS"/>
</dbReference>
<evidence type="ECO:0000256" key="2">
    <source>
        <dbReference type="ARBA" id="ARBA00007370"/>
    </source>
</evidence>
<dbReference type="Gene3D" id="3.30.70.890">
    <property type="entry name" value="GHMP kinase, C-terminal domain"/>
    <property type="match status" value="1"/>
</dbReference>
<protein>
    <recommendedName>
        <fullName evidence="4 12">Homoserine kinase</fullName>
        <shortName evidence="12">HK</shortName>
        <shortName evidence="12">HSK</shortName>
        <ecNumber evidence="3 12">2.7.1.39</ecNumber>
    </recommendedName>
</protein>
<dbReference type="InterPro" id="IPR014721">
    <property type="entry name" value="Ribsml_uS5_D2-typ_fold_subgr"/>
</dbReference>
<dbReference type="SUPFAM" id="SSF54211">
    <property type="entry name" value="Ribosomal protein S5 domain 2-like"/>
    <property type="match status" value="1"/>
</dbReference>
<evidence type="ECO:0000256" key="11">
    <source>
        <dbReference type="ARBA" id="ARBA00049375"/>
    </source>
</evidence>
<feature type="domain" description="GHMP kinase N-terminal" evidence="13">
    <location>
        <begin position="73"/>
        <end position="140"/>
    </location>
</feature>
<keyword evidence="5 12" id="KW-0028">Amino-acid biosynthesis</keyword>
<keyword evidence="10 12" id="KW-0067">ATP-binding</keyword>
<comment type="function">
    <text evidence="12">Catalyzes the ATP-dependent phosphorylation of L-homoserine to L-homoserine phosphate.</text>
</comment>
<dbReference type="EC" id="2.7.1.39" evidence="3 12"/>
<dbReference type="SUPFAM" id="SSF55060">
    <property type="entry name" value="GHMP Kinase, C-terminal domain"/>
    <property type="match status" value="1"/>
</dbReference>
<evidence type="ECO:0000256" key="6">
    <source>
        <dbReference type="ARBA" id="ARBA00022679"/>
    </source>
</evidence>
<accession>A0ABS7WTC6</accession>
<gene>
    <name evidence="12" type="primary">thrB</name>
    <name evidence="15" type="ORF">AVCANL283_03560</name>
</gene>
<evidence type="ECO:0000256" key="1">
    <source>
        <dbReference type="ARBA" id="ARBA00005015"/>
    </source>
</evidence>
<evidence type="ECO:0000259" key="14">
    <source>
        <dbReference type="Pfam" id="PF08544"/>
    </source>
</evidence>
<organism evidence="15 16">
    <name type="scientific">Campylobacter canadensis</name>
    <dbReference type="NCBI Taxonomy" id="449520"/>
    <lineage>
        <taxon>Bacteria</taxon>
        <taxon>Pseudomonadati</taxon>
        <taxon>Campylobacterota</taxon>
        <taxon>Epsilonproteobacteria</taxon>
        <taxon>Campylobacterales</taxon>
        <taxon>Campylobacteraceae</taxon>
        <taxon>Campylobacter</taxon>
    </lineage>
</organism>
<feature type="binding site" evidence="12">
    <location>
        <begin position="87"/>
        <end position="97"/>
    </location>
    <ligand>
        <name>ATP</name>
        <dbReference type="ChEBI" id="CHEBI:30616"/>
    </ligand>
</feature>
<dbReference type="InterPro" id="IPR013750">
    <property type="entry name" value="GHMP_kinase_C_dom"/>
</dbReference>
<evidence type="ECO:0000256" key="10">
    <source>
        <dbReference type="ARBA" id="ARBA00022840"/>
    </source>
</evidence>
<evidence type="ECO:0000256" key="8">
    <source>
        <dbReference type="ARBA" id="ARBA00022741"/>
    </source>
</evidence>
<dbReference type="Proteomes" id="UP000786183">
    <property type="component" value="Unassembled WGS sequence"/>
</dbReference>
<comment type="pathway">
    <text evidence="1 12">Amino-acid biosynthesis; L-threonine biosynthesis; L-threonine from L-aspartate: step 4/5.</text>
</comment>